<evidence type="ECO:0000313" key="4">
    <source>
        <dbReference type="Proteomes" id="UP000665047"/>
    </source>
</evidence>
<name>A0A2D0J1B2_XENBU</name>
<dbReference type="EMBL" id="CP072455">
    <property type="protein sequence ID" value="QTL41203.1"/>
    <property type="molecule type" value="Genomic_DNA"/>
</dbReference>
<evidence type="ECO:0000313" key="1">
    <source>
        <dbReference type="EMBL" id="PHM28094.1"/>
    </source>
</evidence>
<organism evidence="1 3">
    <name type="scientific">Xenorhabdus budapestensis</name>
    <dbReference type="NCBI Taxonomy" id="290110"/>
    <lineage>
        <taxon>Bacteria</taxon>
        <taxon>Pseudomonadati</taxon>
        <taxon>Pseudomonadota</taxon>
        <taxon>Gammaproteobacteria</taxon>
        <taxon>Enterobacterales</taxon>
        <taxon>Morganellaceae</taxon>
        <taxon>Xenorhabdus</taxon>
    </lineage>
</organism>
<dbReference type="Proteomes" id="UP000225833">
    <property type="component" value="Unassembled WGS sequence"/>
</dbReference>
<dbReference type="EMBL" id="NIBS01000007">
    <property type="protein sequence ID" value="PHM28094.1"/>
    <property type="molecule type" value="Genomic_DNA"/>
</dbReference>
<evidence type="ECO:0000313" key="3">
    <source>
        <dbReference type="Proteomes" id="UP000225833"/>
    </source>
</evidence>
<reference evidence="1 3" key="1">
    <citation type="journal article" date="2017" name="Nat. Microbiol.">
        <title>Natural product diversity associated with the nematode symbionts Photorhabdus and Xenorhabdus.</title>
        <authorList>
            <person name="Tobias N.J."/>
            <person name="Wolff H."/>
            <person name="Djahanschiri B."/>
            <person name="Grundmann F."/>
            <person name="Kronenwerth M."/>
            <person name="Shi Y.M."/>
            <person name="Simonyi S."/>
            <person name="Grun P."/>
            <person name="Shapiro-Ilan D."/>
            <person name="Pidot S.J."/>
            <person name="Stinear T.P."/>
            <person name="Ebersberger I."/>
            <person name="Bode H.B."/>
        </authorList>
    </citation>
    <scope>NUCLEOTIDE SEQUENCE [LARGE SCALE GENOMIC DNA]</scope>
    <source>
        <strain evidence="1 3">DSM 16342</strain>
    </source>
</reference>
<dbReference type="AlphaFoldDB" id="A0A2D0J1B2"/>
<evidence type="ECO:0000313" key="2">
    <source>
        <dbReference type="EMBL" id="QTL41203.1"/>
    </source>
</evidence>
<protein>
    <submittedName>
        <fullName evidence="1">Uncharacterized protein</fullName>
    </submittedName>
</protein>
<accession>A0A2D0J1B2</accession>
<keyword evidence="4" id="KW-1185">Reference proteome</keyword>
<sequence length="56" mass="6249">MTNQINAIANSPEVQQLERKACDAIHYINSNSEAFKKALSHTQAKHADIIKALEDK</sequence>
<gene>
    <name evidence="2" type="ORF">HGO23_07790</name>
    <name evidence="1" type="ORF">Xbud_01826</name>
</gene>
<proteinExistence type="predicted"/>
<dbReference type="RefSeq" id="WP_169923050.1">
    <property type="nucleotide sequence ID" value="NZ_CAWNNJ010000141.1"/>
</dbReference>
<dbReference type="Proteomes" id="UP000665047">
    <property type="component" value="Chromosome"/>
</dbReference>
<reference evidence="2 4" key="2">
    <citation type="submission" date="2021-03" db="EMBL/GenBank/DDBJ databases">
        <title>Complete Genome Sequence Data of Xenorhabdus budapestensis strain C72, a Candidate Biological Control Agent, from China.</title>
        <authorList>
            <person name="LI B."/>
            <person name="WANG S."/>
            <person name="QIU D."/>
        </authorList>
    </citation>
    <scope>NUCLEOTIDE SEQUENCE [LARGE SCALE GENOMIC DNA]</scope>
    <source>
        <strain evidence="2 4">C-7-2</strain>
    </source>
</reference>